<sequence length="156" mass="18217">MDEDESLPPEDDNHISVYQRPVSDFRPHQSRRQHQEALRRRQKRRQSRSRRLRALIGIKFWTRTAVGLVILLCLVFWAKFAVVYDIPQNLTPSGLSSVSAYVTVKPWWFGPPAFDLLQTEETRNQPYLTPEEALLQGLGPYDAVVLQPTYVWVLKR</sequence>
<dbReference type="EMBL" id="CP071182">
    <property type="protein sequence ID" value="QSO47704.1"/>
    <property type="molecule type" value="Genomic_DNA"/>
</dbReference>
<keyword evidence="2" id="KW-0472">Membrane</keyword>
<dbReference type="RefSeq" id="WP_206657048.1">
    <property type="nucleotide sequence ID" value="NZ_CP071182.1"/>
</dbReference>
<keyword evidence="2" id="KW-0812">Transmembrane</keyword>
<dbReference type="Proteomes" id="UP000663505">
    <property type="component" value="Chromosome"/>
</dbReference>
<evidence type="ECO:0000313" key="4">
    <source>
        <dbReference type="Proteomes" id="UP000663505"/>
    </source>
</evidence>
<dbReference type="KEGG" id="afx:JZ786_01205"/>
<organism evidence="3 4">
    <name type="scientific">Alicyclobacillus mengziensis</name>
    <dbReference type="NCBI Taxonomy" id="2931921"/>
    <lineage>
        <taxon>Bacteria</taxon>
        <taxon>Bacillati</taxon>
        <taxon>Bacillota</taxon>
        <taxon>Bacilli</taxon>
        <taxon>Bacillales</taxon>
        <taxon>Alicyclobacillaceae</taxon>
        <taxon>Alicyclobacillus</taxon>
    </lineage>
</organism>
<evidence type="ECO:0000256" key="2">
    <source>
        <dbReference type="SAM" id="Phobius"/>
    </source>
</evidence>
<gene>
    <name evidence="3" type="ORF">JZ786_01205</name>
</gene>
<dbReference type="AlphaFoldDB" id="A0A9X7Z681"/>
<accession>A0A9X7Z681</accession>
<keyword evidence="2" id="KW-1133">Transmembrane helix</keyword>
<reference evidence="3 4" key="1">
    <citation type="submission" date="2021-02" db="EMBL/GenBank/DDBJ databases">
        <title>Alicyclobacillus curvatus sp. nov. and Alicyclobacillus mengziensis sp. nov., two acidophilic bacteria isolated from acid mine drainage.</title>
        <authorList>
            <person name="Huang Y."/>
        </authorList>
    </citation>
    <scope>NUCLEOTIDE SEQUENCE [LARGE SCALE GENOMIC DNA]</scope>
    <source>
        <strain evidence="3 4">S30H14</strain>
    </source>
</reference>
<feature type="compositionally biased region" description="Basic and acidic residues" evidence="1">
    <location>
        <begin position="23"/>
        <end position="39"/>
    </location>
</feature>
<evidence type="ECO:0000313" key="3">
    <source>
        <dbReference type="EMBL" id="QSO47704.1"/>
    </source>
</evidence>
<name>A0A9X7Z681_9BACL</name>
<feature type="transmembrane region" description="Helical" evidence="2">
    <location>
        <begin position="52"/>
        <end position="78"/>
    </location>
</feature>
<feature type="region of interest" description="Disordered" evidence="1">
    <location>
        <begin position="22"/>
        <end position="45"/>
    </location>
</feature>
<protein>
    <submittedName>
        <fullName evidence="3">Uncharacterized protein</fullName>
    </submittedName>
</protein>
<keyword evidence="4" id="KW-1185">Reference proteome</keyword>
<proteinExistence type="predicted"/>
<evidence type="ECO:0000256" key="1">
    <source>
        <dbReference type="SAM" id="MobiDB-lite"/>
    </source>
</evidence>